<comment type="caution">
    <text evidence="1">The sequence shown here is derived from an EMBL/GenBank/DDBJ whole genome shotgun (WGS) entry which is preliminary data.</text>
</comment>
<sequence length="74" mass="8095">MKPHFIAEGLQTPSAPPAALSISSKQSELLPLCRRVAGRQILRHLKVSCFSTSTLSCLSSRVSIVFDMSVPRRV</sequence>
<accession>A0A4Z2GRB4</accession>
<protein>
    <submittedName>
        <fullName evidence="1">Uncharacterized protein</fullName>
    </submittedName>
</protein>
<dbReference type="Proteomes" id="UP000314294">
    <property type="component" value="Unassembled WGS sequence"/>
</dbReference>
<proteinExistence type="predicted"/>
<reference evidence="1 2" key="1">
    <citation type="submission" date="2019-03" db="EMBL/GenBank/DDBJ databases">
        <title>First draft genome of Liparis tanakae, snailfish: a comprehensive survey of snailfish specific genes.</title>
        <authorList>
            <person name="Kim W."/>
            <person name="Song I."/>
            <person name="Jeong J.-H."/>
            <person name="Kim D."/>
            <person name="Kim S."/>
            <person name="Ryu S."/>
            <person name="Song J.Y."/>
            <person name="Lee S.K."/>
        </authorList>
    </citation>
    <scope>NUCLEOTIDE SEQUENCE [LARGE SCALE GENOMIC DNA]</scope>
    <source>
        <tissue evidence="1">Muscle</tissue>
    </source>
</reference>
<keyword evidence="2" id="KW-1185">Reference proteome</keyword>
<name>A0A4Z2GRB4_9TELE</name>
<organism evidence="1 2">
    <name type="scientific">Liparis tanakae</name>
    <name type="common">Tanaka's snailfish</name>
    <dbReference type="NCBI Taxonomy" id="230148"/>
    <lineage>
        <taxon>Eukaryota</taxon>
        <taxon>Metazoa</taxon>
        <taxon>Chordata</taxon>
        <taxon>Craniata</taxon>
        <taxon>Vertebrata</taxon>
        <taxon>Euteleostomi</taxon>
        <taxon>Actinopterygii</taxon>
        <taxon>Neopterygii</taxon>
        <taxon>Teleostei</taxon>
        <taxon>Neoteleostei</taxon>
        <taxon>Acanthomorphata</taxon>
        <taxon>Eupercaria</taxon>
        <taxon>Perciformes</taxon>
        <taxon>Cottioidei</taxon>
        <taxon>Cottales</taxon>
        <taxon>Liparidae</taxon>
        <taxon>Liparis</taxon>
    </lineage>
</organism>
<evidence type="ECO:0000313" key="1">
    <source>
        <dbReference type="EMBL" id="TNN55655.1"/>
    </source>
</evidence>
<evidence type="ECO:0000313" key="2">
    <source>
        <dbReference type="Proteomes" id="UP000314294"/>
    </source>
</evidence>
<dbReference type="AlphaFoldDB" id="A0A4Z2GRB4"/>
<dbReference type="EMBL" id="SRLO01000450">
    <property type="protein sequence ID" value="TNN55655.1"/>
    <property type="molecule type" value="Genomic_DNA"/>
</dbReference>
<gene>
    <name evidence="1" type="ORF">EYF80_034171</name>
</gene>